<dbReference type="PANTHER" id="PTHR47618">
    <property type="entry name" value="BIFUNCTIONAL OLIGORIBONUCLEASE AND PAP PHOSPHATASE NRNA"/>
    <property type="match status" value="1"/>
</dbReference>
<dbReference type="SUPFAM" id="SSF64182">
    <property type="entry name" value="DHH phosphoesterases"/>
    <property type="match status" value="1"/>
</dbReference>
<gene>
    <name evidence="1" type="ORF">ASN18_2323</name>
</gene>
<organism evidence="1 2">
    <name type="scientific">Candidatus Magnetominusculus xianensis</name>
    <dbReference type="NCBI Taxonomy" id="1748249"/>
    <lineage>
        <taxon>Bacteria</taxon>
        <taxon>Pseudomonadati</taxon>
        <taxon>Nitrospirota</taxon>
        <taxon>Nitrospiria</taxon>
        <taxon>Nitrospirales</taxon>
        <taxon>Nitrospiraceae</taxon>
        <taxon>Candidatus Magnetominusculus</taxon>
    </lineage>
</organism>
<evidence type="ECO:0000313" key="1">
    <source>
        <dbReference type="EMBL" id="KWT82962.1"/>
    </source>
</evidence>
<dbReference type="PANTHER" id="PTHR47618:SF1">
    <property type="entry name" value="BIFUNCTIONAL OLIGORIBONUCLEASE AND PAP PHOSPHATASE NRNA"/>
    <property type="match status" value="1"/>
</dbReference>
<reference evidence="1 2" key="1">
    <citation type="submission" date="2015-11" db="EMBL/GenBank/DDBJ databases">
        <authorList>
            <person name="Lin W."/>
        </authorList>
    </citation>
    <scope>NUCLEOTIDE SEQUENCE [LARGE SCALE GENOMIC DNA]</scope>
    <source>
        <strain evidence="1 2">HCH-1</strain>
    </source>
</reference>
<sequence>MIELTEQLKKTIDDMDTVPIVITQVDPDAIGSAMLLRYIAMKLGKDVTIYYCGHFGHPQNRTMFTLFDLGSIMFPIKEMPKEIKSCALVDSSMVNDSRLMGRVIDPIIIIDHHDTDLKTREEYDENGFILIERIGAATTLLAELLFSMGYTLPKNSKEATLGSLAVFTDTKMLINATERDVLAYSKLLELADKEVFRQLQSYPLPQRYFEHFKEAVNNWKMKEGRLVTGIGFVSSKDADQLAIIADSLIRMPEIQVAVTWGIVDNSIVRISARCTDPSMSFHDFLTERFGKNSGVKTSSVGVAEGGAFIKLPSGFWAGDELKGELISLVKRKMDHLILEELSINERANVRDNDMGEANSFDI</sequence>
<accession>A0ABR5SHQ4</accession>
<name>A0ABR5SHQ4_9BACT</name>
<dbReference type="EMBL" id="LNQR01000081">
    <property type="protein sequence ID" value="KWT82962.1"/>
    <property type="molecule type" value="Genomic_DNA"/>
</dbReference>
<comment type="caution">
    <text evidence="1">The sequence shown here is derived from an EMBL/GenBank/DDBJ whole genome shotgun (WGS) entry which is preliminary data.</text>
</comment>
<evidence type="ECO:0000313" key="2">
    <source>
        <dbReference type="Proteomes" id="UP000060487"/>
    </source>
</evidence>
<protein>
    <submittedName>
        <fullName evidence="1">Potassium transporter TrkA</fullName>
    </submittedName>
</protein>
<keyword evidence="2" id="KW-1185">Reference proteome</keyword>
<dbReference type="InterPro" id="IPR038763">
    <property type="entry name" value="DHH_sf"/>
</dbReference>
<dbReference type="InterPro" id="IPR051319">
    <property type="entry name" value="Oligoribo/pAp-PDE_c-di-AMP_PDE"/>
</dbReference>
<dbReference type="Proteomes" id="UP000060487">
    <property type="component" value="Unassembled WGS sequence"/>
</dbReference>
<dbReference type="RefSeq" id="WP_085052924.1">
    <property type="nucleotide sequence ID" value="NZ_LNQR01000081.1"/>
</dbReference>
<proteinExistence type="predicted"/>
<dbReference type="Gene3D" id="3.90.1640.10">
    <property type="entry name" value="inorganic pyrophosphatase (n-terminal core)"/>
    <property type="match status" value="1"/>
</dbReference>